<organism evidence="4 5">
    <name type="scientific">Haloferula luteola</name>
    <dbReference type="NCBI Taxonomy" id="595692"/>
    <lineage>
        <taxon>Bacteria</taxon>
        <taxon>Pseudomonadati</taxon>
        <taxon>Verrucomicrobiota</taxon>
        <taxon>Verrucomicrobiia</taxon>
        <taxon>Verrucomicrobiales</taxon>
        <taxon>Verrucomicrobiaceae</taxon>
        <taxon>Haloferula</taxon>
    </lineage>
</organism>
<evidence type="ECO:0000256" key="2">
    <source>
        <dbReference type="ARBA" id="ARBA00022801"/>
    </source>
</evidence>
<dbReference type="SUPFAM" id="SSF53474">
    <property type="entry name" value="alpha/beta-Hydrolases"/>
    <property type="match status" value="1"/>
</dbReference>
<dbReference type="RefSeq" id="WP_184018045.1">
    <property type="nucleotide sequence ID" value="NZ_JACHFD010000008.1"/>
</dbReference>
<dbReference type="PANTHER" id="PTHR10655">
    <property type="entry name" value="LYSOPHOSPHOLIPASE-RELATED"/>
    <property type="match status" value="1"/>
</dbReference>
<dbReference type="PANTHER" id="PTHR10655:SF17">
    <property type="entry name" value="LYSOPHOSPHOLIPASE-LIKE PROTEIN 1"/>
    <property type="match status" value="1"/>
</dbReference>
<name>A0A840V100_9BACT</name>
<dbReference type="Gene3D" id="3.40.50.1820">
    <property type="entry name" value="alpha/beta hydrolase"/>
    <property type="match status" value="1"/>
</dbReference>
<dbReference type="Proteomes" id="UP000557717">
    <property type="component" value="Unassembled WGS sequence"/>
</dbReference>
<evidence type="ECO:0000256" key="1">
    <source>
        <dbReference type="ARBA" id="ARBA00006499"/>
    </source>
</evidence>
<dbReference type="InterPro" id="IPR050565">
    <property type="entry name" value="LYPA1-2/EST-like"/>
</dbReference>
<proteinExistence type="inferred from homology"/>
<dbReference type="Pfam" id="PF02230">
    <property type="entry name" value="Abhydrolase_2"/>
    <property type="match status" value="1"/>
</dbReference>
<dbReference type="EMBL" id="JACHFD010000008">
    <property type="protein sequence ID" value="MBB5351672.1"/>
    <property type="molecule type" value="Genomic_DNA"/>
</dbReference>
<protein>
    <submittedName>
        <fullName evidence="4">Putative esterase</fullName>
    </submittedName>
</protein>
<keyword evidence="2" id="KW-0378">Hydrolase</keyword>
<sequence length="205" mass="21909">MKMTTLRWGTLPKEAQGGLILLHGRGATADDMVGLAQALPAKNLALVAPQAAGFSWYPQRFFAPLTENEPWLSEALEKVDQEVAALRDAGIPSERIGLMGFSQGGCLALEWAHRRSCSLGFVAGLSSALIGPPGVARGTSDLRGVPVLLACAEEDPHIPVAQVLESTEVLKSAQAKLTSWVFPGGDHAVFAEEIAWVSEQIRGWR</sequence>
<dbReference type="GO" id="GO:0016787">
    <property type="term" value="F:hydrolase activity"/>
    <property type="evidence" value="ECO:0007669"/>
    <property type="project" value="UniProtKB-KW"/>
</dbReference>
<feature type="domain" description="Phospholipase/carboxylesterase/thioesterase" evidence="3">
    <location>
        <begin position="14"/>
        <end position="202"/>
    </location>
</feature>
<dbReference type="AlphaFoldDB" id="A0A840V100"/>
<evidence type="ECO:0000259" key="3">
    <source>
        <dbReference type="Pfam" id="PF02230"/>
    </source>
</evidence>
<dbReference type="InterPro" id="IPR029058">
    <property type="entry name" value="AB_hydrolase_fold"/>
</dbReference>
<keyword evidence="5" id="KW-1185">Reference proteome</keyword>
<gene>
    <name evidence="4" type="ORF">HNR46_001911</name>
</gene>
<dbReference type="InterPro" id="IPR003140">
    <property type="entry name" value="PLipase/COase/thioEstase"/>
</dbReference>
<evidence type="ECO:0000313" key="4">
    <source>
        <dbReference type="EMBL" id="MBB5351672.1"/>
    </source>
</evidence>
<accession>A0A840V100</accession>
<reference evidence="4 5" key="1">
    <citation type="submission" date="2020-08" db="EMBL/GenBank/DDBJ databases">
        <title>Genomic Encyclopedia of Type Strains, Phase IV (KMG-IV): sequencing the most valuable type-strain genomes for metagenomic binning, comparative biology and taxonomic classification.</title>
        <authorList>
            <person name="Goeker M."/>
        </authorList>
    </citation>
    <scope>NUCLEOTIDE SEQUENCE [LARGE SCALE GENOMIC DNA]</scope>
    <source>
        <strain evidence="4 5">YC6886</strain>
    </source>
</reference>
<comment type="caution">
    <text evidence="4">The sequence shown here is derived from an EMBL/GenBank/DDBJ whole genome shotgun (WGS) entry which is preliminary data.</text>
</comment>
<comment type="similarity">
    <text evidence="1">Belongs to the AB hydrolase superfamily. AB hydrolase 2 family.</text>
</comment>
<evidence type="ECO:0000313" key="5">
    <source>
        <dbReference type="Proteomes" id="UP000557717"/>
    </source>
</evidence>